<organism evidence="2 3">
    <name type="scientific">Sphaerobacter thermophilus (strain ATCC 49802 / DSM 20745 / KCCM 41009 / NCIMB 13125 / S 6022)</name>
    <dbReference type="NCBI Taxonomy" id="479434"/>
    <lineage>
        <taxon>Bacteria</taxon>
        <taxon>Pseudomonadati</taxon>
        <taxon>Thermomicrobiota</taxon>
        <taxon>Thermomicrobia</taxon>
        <taxon>Sphaerobacterales</taxon>
        <taxon>Sphaerobacterineae</taxon>
        <taxon>Sphaerobacteraceae</taxon>
        <taxon>Sphaerobacter</taxon>
    </lineage>
</organism>
<evidence type="ECO:0000313" key="2">
    <source>
        <dbReference type="EMBL" id="ACZ37457.1"/>
    </source>
</evidence>
<dbReference type="OrthoDB" id="148553at2"/>
<name>D1C5E1_SPHTD</name>
<dbReference type="EMBL" id="CP001823">
    <property type="protein sequence ID" value="ACZ37457.1"/>
    <property type="molecule type" value="Genomic_DNA"/>
</dbReference>
<feature type="region of interest" description="Disordered" evidence="1">
    <location>
        <begin position="66"/>
        <end position="88"/>
    </location>
</feature>
<dbReference type="InParanoid" id="D1C5E1"/>
<dbReference type="HOGENOM" id="CLU_468423_0_0_0"/>
<protein>
    <submittedName>
        <fullName evidence="2">Uncharacterized protein</fullName>
    </submittedName>
</protein>
<dbReference type="STRING" id="479434.Sthe_0018"/>
<gene>
    <name evidence="2" type="ordered locus">Sthe_0018</name>
</gene>
<proteinExistence type="predicted"/>
<reference evidence="2 3" key="2">
    <citation type="journal article" date="2010" name="Stand. Genomic Sci.">
        <title>Complete genome sequence of Desulfohalobium retbaense type strain (HR(100)).</title>
        <authorList>
            <person name="Spring S."/>
            <person name="Nolan M."/>
            <person name="Lapidus A."/>
            <person name="Glavina Del Rio T."/>
            <person name="Copeland A."/>
            <person name="Tice H."/>
            <person name="Cheng J.F."/>
            <person name="Lucas S."/>
            <person name="Land M."/>
            <person name="Chen F."/>
            <person name="Bruce D."/>
            <person name="Goodwin L."/>
            <person name="Pitluck S."/>
            <person name="Ivanova N."/>
            <person name="Mavromatis K."/>
            <person name="Mikhailova N."/>
            <person name="Pati A."/>
            <person name="Chen A."/>
            <person name="Palaniappan K."/>
            <person name="Hauser L."/>
            <person name="Chang Y.J."/>
            <person name="Jeffries C.D."/>
            <person name="Munk C."/>
            <person name="Kiss H."/>
            <person name="Chain P."/>
            <person name="Han C."/>
            <person name="Brettin T."/>
            <person name="Detter J.C."/>
            <person name="Schuler E."/>
            <person name="Goker M."/>
            <person name="Rohde M."/>
            <person name="Bristow J."/>
            <person name="Eisen J.A."/>
            <person name="Markowitz V."/>
            <person name="Hugenholtz P."/>
            <person name="Kyrpides N.C."/>
            <person name="Klenk H.P."/>
        </authorList>
    </citation>
    <scope>NUCLEOTIDE SEQUENCE [LARGE SCALE GENOMIC DNA]</scope>
    <source>
        <strain evidence="3">ATCC 49802 / DSM 20745 / S 6022</strain>
    </source>
</reference>
<dbReference type="RefSeq" id="WP_012870506.1">
    <property type="nucleotide sequence ID" value="NC_013523.1"/>
</dbReference>
<evidence type="ECO:0000256" key="1">
    <source>
        <dbReference type="SAM" id="MobiDB-lite"/>
    </source>
</evidence>
<accession>D1C5E1</accession>
<keyword evidence="3" id="KW-1185">Reference proteome</keyword>
<evidence type="ECO:0000313" key="3">
    <source>
        <dbReference type="Proteomes" id="UP000002027"/>
    </source>
</evidence>
<dbReference type="eggNOG" id="ENOG5031HDI">
    <property type="taxonomic scope" value="Bacteria"/>
</dbReference>
<dbReference type="KEGG" id="sti:Sthe_0018"/>
<dbReference type="AlphaFoldDB" id="D1C5E1"/>
<sequence>MYDVVIAGRGYMVRAGTYERRQSAPDPAQTGRVRLFDFYGGGGRAAQLERDRFWRGVGAWPALDSQGVQAGPRRQDRTESVTPAFDPERPSFSFVHGGTTYVANGTGLYRVTSAGGAYDGLALVQALAAPCTGLAVSRGFVGFVHGPGERPTIYDLATGTYTASAAEPATIVAPGRGALLIDQPTGGEPELCAWEPWLDALAGTPVSLDQEIVAVAPFNGEVWIVTRGAIWRAVATEVGVDADVVTTAPQAGFADDFAWMIGHNGALYAWLGKEVHRYDPGDKVFAPLGLRGRATYGACGLGRWLIVAVEDEHGDGTDLWAWDGRGWWLLDEGPAFRYPVAIAGPAEDADVLAGRSGNVNQTAVWQLVPRAGRPGLRDTVTLVTPLLDAGARDVEKVWRLVGVELAWPDERATSSPVTVTLEASVDGGLSWTAVATSTIHGDEKRTHVVVGTLPPSARSRWLQVRVTLSDVTDWCPVIAGVWAEHSTVDPESRRRRWSFAVQCKDQVVRRDGSVEQADARDLARTLWAAWEAGGVVTFRDIDYDRTGVEYTVRIAAIREEVPKPHDAGRWGDGTVALTLVEV</sequence>
<reference evidence="3" key="1">
    <citation type="submission" date="2009-11" db="EMBL/GenBank/DDBJ databases">
        <title>The complete chromosome 1 of Sphaerobacter thermophilus DSM 20745.</title>
        <authorList>
            <person name="Lucas S."/>
            <person name="Copeland A."/>
            <person name="Lapidus A."/>
            <person name="Glavina del Rio T."/>
            <person name="Dalin E."/>
            <person name="Tice H."/>
            <person name="Bruce D."/>
            <person name="Goodwin L."/>
            <person name="Pitluck S."/>
            <person name="Kyrpides N."/>
            <person name="Mavromatis K."/>
            <person name="Ivanova N."/>
            <person name="Mikhailova N."/>
            <person name="LaButti K.M."/>
            <person name="Clum A."/>
            <person name="Sun H.I."/>
            <person name="Brettin T."/>
            <person name="Detter J.C."/>
            <person name="Han C."/>
            <person name="Larimer F."/>
            <person name="Land M."/>
            <person name="Hauser L."/>
            <person name="Markowitz V."/>
            <person name="Cheng J.F."/>
            <person name="Hugenholtz P."/>
            <person name="Woyke T."/>
            <person name="Wu D."/>
            <person name="Steenblock K."/>
            <person name="Schneider S."/>
            <person name="Pukall R."/>
            <person name="Goeker M."/>
            <person name="Klenk H.P."/>
            <person name="Eisen J.A."/>
        </authorList>
    </citation>
    <scope>NUCLEOTIDE SEQUENCE [LARGE SCALE GENOMIC DNA]</scope>
    <source>
        <strain evidence="3">ATCC 49802 / DSM 20745 / S 6022</strain>
    </source>
</reference>
<dbReference type="Proteomes" id="UP000002027">
    <property type="component" value="Chromosome 1"/>
</dbReference>